<gene>
    <name evidence="1" type="ORF">QAD02_018793</name>
</gene>
<accession>A0ACC2PHS7</accession>
<organism evidence="1 2">
    <name type="scientific">Eretmocerus hayati</name>
    <dbReference type="NCBI Taxonomy" id="131215"/>
    <lineage>
        <taxon>Eukaryota</taxon>
        <taxon>Metazoa</taxon>
        <taxon>Ecdysozoa</taxon>
        <taxon>Arthropoda</taxon>
        <taxon>Hexapoda</taxon>
        <taxon>Insecta</taxon>
        <taxon>Pterygota</taxon>
        <taxon>Neoptera</taxon>
        <taxon>Endopterygota</taxon>
        <taxon>Hymenoptera</taxon>
        <taxon>Apocrita</taxon>
        <taxon>Proctotrupomorpha</taxon>
        <taxon>Chalcidoidea</taxon>
        <taxon>Aphelinidae</taxon>
        <taxon>Aphelininae</taxon>
        <taxon>Eretmocerus</taxon>
    </lineage>
</organism>
<proteinExistence type="predicted"/>
<comment type="caution">
    <text evidence="1">The sequence shown here is derived from an EMBL/GenBank/DDBJ whole genome shotgun (WGS) entry which is preliminary data.</text>
</comment>
<dbReference type="Proteomes" id="UP001239111">
    <property type="component" value="Chromosome 1"/>
</dbReference>
<keyword evidence="2" id="KW-1185">Reference proteome</keyword>
<sequence>MLLKSTTRRLMDGRIILASGSPRRQELLENLGLRVEVIPSNFDENLIDTDKYKHFGDYVIDLATSKVQEVAKRLREDGSPEPLLIIGADTIVTKGKKIYGKPRDDEDARMMLLNFSGNCLFVHTGVCLKTPEKEVKFAEFTEVVFGHLSLKQIEAYVETGEPKDKAGGFGVQGKGGYLIERICGDYFTVVGLPMYSTIKHLNTLFG</sequence>
<name>A0ACC2PHS7_9HYME</name>
<protein>
    <submittedName>
        <fullName evidence="1">Uncharacterized protein</fullName>
    </submittedName>
</protein>
<evidence type="ECO:0000313" key="2">
    <source>
        <dbReference type="Proteomes" id="UP001239111"/>
    </source>
</evidence>
<evidence type="ECO:0000313" key="1">
    <source>
        <dbReference type="EMBL" id="KAJ8683001.1"/>
    </source>
</evidence>
<dbReference type="EMBL" id="CM056741">
    <property type="protein sequence ID" value="KAJ8683001.1"/>
    <property type="molecule type" value="Genomic_DNA"/>
</dbReference>
<reference evidence="1" key="1">
    <citation type="submission" date="2023-04" db="EMBL/GenBank/DDBJ databases">
        <title>A chromosome-level genome assembly of the parasitoid wasp Eretmocerus hayati.</title>
        <authorList>
            <person name="Zhong Y."/>
            <person name="Liu S."/>
            <person name="Liu Y."/>
        </authorList>
    </citation>
    <scope>NUCLEOTIDE SEQUENCE</scope>
    <source>
        <strain evidence="1">ZJU_SS_LIU_2023</strain>
    </source>
</reference>